<reference evidence="1" key="1">
    <citation type="journal article" date="2020" name="mSystems">
        <title>Genome- and Community-Level Interaction Insights into Carbon Utilization and Element Cycling Functions of Hydrothermarchaeota in Hydrothermal Sediment.</title>
        <authorList>
            <person name="Zhou Z."/>
            <person name="Liu Y."/>
            <person name="Xu W."/>
            <person name="Pan J."/>
            <person name="Luo Z.H."/>
            <person name="Li M."/>
        </authorList>
    </citation>
    <scope>NUCLEOTIDE SEQUENCE [LARGE SCALE GENOMIC DNA]</scope>
    <source>
        <strain evidence="1">SpSt-609</strain>
    </source>
</reference>
<name>A0A7C4RXB7_9BACT</name>
<sequence length="193" mass="22245">MIKKLIFLALLLAIIIVISLTSNREFNTPIAPTSVKSKVFPIDSTNANNNMSSDTEPKRITEGETSLIIVTNDGTLTTIVESSVRTDDVERIYEDFLKLEKIIRRYLSGGHRISMLSFPTLKELGYLQTSDEYLKYNYKILVESTRDGYNIILENTELLTPYILEQLKARPKVRLINNRVLQYVFWVKAFKNF</sequence>
<proteinExistence type="predicted"/>
<protein>
    <submittedName>
        <fullName evidence="1">Uncharacterized protein</fullName>
    </submittedName>
</protein>
<dbReference type="EMBL" id="DSZY01000038">
    <property type="protein sequence ID" value="HGU41195.1"/>
    <property type="molecule type" value="Genomic_DNA"/>
</dbReference>
<evidence type="ECO:0000313" key="1">
    <source>
        <dbReference type="EMBL" id="HGU41195.1"/>
    </source>
</evidence>
<accession>A0A7C4RXB7</accession>
<dbReference type="AlphaFoldDB" id="A0A7C4RXB7"/>
<gene>
    <name evidence="1" type="ORF">ENT77_08385</name>
</gene>
<organism evidence="1">
    <name type="scientific">Fervidobacterium thailandense</name>
    <dbReference type="NCBI Taxonomy" id="1008305"/>
    <lineage>
        <taxon>Bacteria</taxon>
        <taxon>Thermotogati</taxon>
        <taxon>Thermotogota</taxon>
        <taxon>Thermotogae</taxon>
        <taxon>Thermotogales</taxon>
        <taxon>Fervidobacteriaceae</taxon>
        <taxon>Fervidobacterium</taxon>
    </lineage>
</organism>
<comment type="caution">
    <text evidence="1">The sequence shown here is derived from an EMBL/GenBank/DDBJ whole genome shotgun (WGS) entry which is preliminary data.</text>
</comment>